<keyword evidence="2" id="KW-1185">Reference proteome</keyword>
<dbReference type="OMA" id="FRPENAW"/>
<proteinExistence type="predicted"/>
<dbReference type="OrthoDB" id="3147730at2759"/>
<evidence type="ECO:0000313" key="2">
    <source>
        <dbReference type="Proteomes" id="UP000054270"/>
    </source>
</evidence>
<organism evidence="1 2">
    <name type="scientific">Hypholoma sublateritium (strain FD-334 SS-4)</name>
    <dbReference type="NCBI Taxonomy" id="945553"/>
    <lineage>
        <taxon>Eukaryota</taxon>
        <taxon>Fungi</taxon>
        <taxon>Dikarya</taxon>
        <taxon>Basidiomycota</taxon>
        <taxon>Agaricomycotina</taxon>
        <taxon>Agaricomycetes</taxon>
        <taxon>Agaricomycetidae</taxon>
        <taxon>Agaricales</taxon>
        <taxon>Agaricineae</taxon>
        <taxon>Strophariaceae</taxon>
        <taxon>Hypholoma</taxon>
    </lineage>
</organism>
<reference evidence="2" key="1">
    <citation type="submission" date="2014-04" db="EMBL/GenBank/DDBJ databases">
        <title>Evolutionary Origins and Diversification of the Mycorrhizal Mutualists.</title>
        <authorList>
            <consortium name="DOE Joint Genome Institute"/>
            <consortium name="Mycorrhizal Genomics Consortium"/>
            <person name="Kohler A."/>
            <person name="Kuo A."/>
            <person name="Nagy L.G."/>
            <person name="Floudas D."/>
            <person name="Copeland A."/>
            <person name="Barry K.W."/>
            <person name="Cichocki N."/>
            <person name="Veneault-Fourrey C."/>
            <person name="LaButti K."/>
            <person name="Lindquist E.A."/>
            <person name="Lipzen A."/>
            <person name="Lundell T."/>
            <person name="Morin E."/>
            <person name="Murat C."/>
            <person name="Riley R."/>
            <person name="Ohm R."/>
            <person name="Sun H."/>
            <person name="Tunlid A."/>
            <person name="Henrissat B."/>
            <person name="Grigoriev I.V."/>
            <person name="Hibbett D.S."/>
            <person name="Martin F."/>
        </authorList>
    </citation>
    <scope>NUCLEOTIDE SEQUENCE [LARGE SCALE GENOMIC DNA]</scope>
    <source>
        <strain evidence="2">FD-334 SS-4</strain>
    </source>
</reference>
<dbReference type="Proteomes" id="UP000054270">
    <property type="component" value="Unassembled WGS sequence"/>
</dbReference>
<sequence length="142" mass="16336">MDQSTSFQSLLFPSKGDREPFRIPHPEVYMKGIAENLGPRAWKYLLVETIDGMTRKFAMPYIIFYPVISQHGKPFPVNETIREIQGKAFRPENAWRGDIVVSKYCGNTLESESMIETTLADFPILKNYFLTYGSPEFRATTD</sequence>
<dbReference type="AlphaFoldDB" id="A0A0D2L510"/>
<protein>
    <submittedName>
        <fullName evidence="1">Uncharacterized protein</fullName>
    </submittedName>
</protein>
<accession>A0A0D2L510</accession>
<evidence type="ECO:0000313" key="1">
    <source>
        <dbReference type="EMBL" id="KJA21977.1"/>
    </source>
</evidence>
<dbReference type="EMBL" id="KN817553">
    <property type="protein sequence ID" value="KJA21977.1"/>
    <property type="molecule type" value="Genomic_DNA"/>
</dbReference>
<dbReference type="STRING" id="945553.A0A0D2L510"/>
<name>A0A0D2L510_HYPSF</name>
<gene>
    <name evidence="1" type="ORF">HYPSUDRAFT_1085312</name>
</gene>